<reference evidence="1 2" key="1">
    <citation type="journal article" date="2015" name="Appl. Microbiol. Biotechnol.">
        <title>The consequence of an additional NADH dehydrogenase paralog on the growth of Gluconobacter oxydans DSM3504.</title>
        <authorList>
            <person name="Kostner D."/>
            <person name="Luchterhand B."/>
            <person name="Junker A."/>
            <person name="Volland S."/>
            <person name="Daniel R."/>
            <person name="Buchs J."/>
            <person name="Liebl W."/>
            <person name="Ehrenreich A."/>
        </authorList>
    </citation>
    <scope>NUCLEOTIDE SEQUENCE [LARGE SCALE GENOMIC DNA]</scope>
    <source>
        <strain evidence="1">DSM 3504</strain>
    </source>
</reference>
<dbReference type="KEGG" id="goy:GLS_c12660"/>
<dbReference type="Proteomes" id="UP000031656">
    <property type="component" value="Chromosome"/>
</dbReference>
<dbReference type="SUPFAM" id="SSF55298">
    <property type="entry name" value="YjgF-like"/>
    <property type="match status" value="1"/>
</dbReference>
<dbReference type="InterPro" id="IPR006175">
    <property type="entry name" value="YjgF/YER057c/UK114"/>
</dbReference>
<dbReference type="InterPro" id="IPR035959">
    <property type="entry name" value="RutC-like_sf"/>
</dbReference>
<organism evidence="1 2">
    <name type="scientific">Gluconobacter oxydans DSM 3504</name>
    <dbReference type="NCBI Taxonomy" id="1288313"/>
    <lineage>
        <taxon>Bacteria</taxon>
        <taxon>Pseudomonadati</taxon>
        <taxon>Pseudomonadota</taxon>
        <taxon>Alphaproteobacteria</taxon>
        <taxon>Acetobacterales</taxon>
        <taxon>Acetobacteraceae</taxon>
        <taxon>Gluconobacter</taxon>
    </lineage>
</organism>
<dbReference type="Pfam" id="PF01042">
    <property type="entry name" value="Ribonuc_L-PSP"/>
    <property type="match status" value="1"/>
</dbReference>
<evidence type="ECO:0000313" key="1">
    <source>
        <dbReference type="EMBL" id="AHK71163.1"/>
    </source>
</evidence>
<proteinExistence type="predicted"/>
<name>A0A067Z3T1_GLUOY</name>
<gene>
    <name evidence="1" type="ORF">GLS_c12660</name>
</gene>
<dbReference type="GeneID" id="56905495"/>
<dbReference type="PANTHER" id="PTHR11803:SF59">
    <property type="entry name" value="ENDORIBONUCLEASE"/>
    <property type="match status" value="1"/>
</dbReference>
<dbReference type="GO" id="GO:0005829">
    <property type="term" value="C:cytosol"/>
    <property type="evidence" value="ECO:0007669"/>
    <property type="project" value="TreeGrafter"/>
</dbReference>
<dbReference type="CDD" id="cd06151">
    <property type="entry name" value="YjgF_YER057c_UK114_like_3"/>
    <property type="match status" value="1"/>
</dbReference>
<evidence type="ECO:0000313" key="2">
    <source>
        <dbReference type="Proteomes" id="UP000031656"/>
    </source>
</evidence>
<dbReference type="Gene3D" id="3.30.1330.40">
    <property type="entry name" value="RutC-like"/>
    <property type="match status" value="1"/>
</dbReference>
<dbReference type="GO" id="GO:0019239">
    <property type="term" value="F:deaminase activity"/>
    <property type="evidence" value="ECO:0007669"/>
    <property type="project" value="TreeGrafter"/>
</dbReference>
<dbReference type="EMBL" id="CP004373">
    <property type="protein sequence ID" value="AHK71163.1"/>
    <property type="molecule type" value="Genomic_DNA"/>
</dbReference>
<dbReference type="PANTHER" id="PTHR11803">
    <property type="entry name" value="2-IMINOBUTANOATE/2-IMINOPROPANOATE DEAMINASE RIDA"/>
    <property type="match status" value="1"/>
</dbReference>
<dbReference type="RefSeq" id="WP_052327503.1">
    <property type="nucleotide sequence ID" value="NZ_CP004373.1"/>
</dbReference>
<sequence>MSPVRLPADMRRRVWRRYCQVGLLVVGVAGSGQIAWAQTVQRYSDPKDDFPISAAVQVPAGAETVYVSGLGPAPDRASGTTTEEQTRSALDQISAALGHFGMTLQDVVQMHVYLVADPQLGHMDFDGMMQAYRARFRSGFPARTVIEVPHLTNPHWLVEIDVVASRNDVNKKRFPAK</sequence>
<dbReference type="HOGENOM" id="CLU_120413_1_0_5"/>
<protein>
    <submittedName>
        <fullName evidence="1">Putative translation initiation inhibitor</fullName>
    </submittedName>
</protein>
<dbReference type="AlphaFoldDB" id="A0A067Z3T1"/>
<accession>A0A067Z3T1</accession>